<dbReference type="RefSeq" id="WP_160197644.1">
    <property type="nucleotide sequence ID" value="NZ_QXXA01000010.1"/>
</dbReference>
<dbReference type="PANTHER" id="PTHR39181:SF1">
    <property type="entry name" value="TYROSINE-PROTEIN PHOSPHATASE YWQE"/>
    <property type="match status" value="1"/>
</dbReference>
<dbReference type="PIRSF" id="PIRSF016557">
    <property type="entry name" value="Caps_synth_CpsB"/>
    <property type="match status" value="1"/>
</dbReference>
<organism evidence="6 7">
    <name type="scientific">Senegalia massiliensis</name>
    <dbReference type="NCBI Taxonomy" id="1720316"/>
    <lineage>
        <taxon>Bacteria</taxon>
        <taxon>Bacillati</taxon>
        <taxon>Bacillota</taxon>
        <taxon>Clostridia</taxon>
        <taxon>Eubacteriales</taxon>
        <taxon>Clostridiaceae</taxon>
        <taxon>Senegalia</taxon>
    </lineage>
</organism>
<evidence type="ECO:0000313" key="6">
    <source>
        <dbReference type="EMBL" id="NBI07182.1"/>
    </source>
</evidence>
<dbReference type="SUPFAM" id="SSF89550">
    <property type="entry name" value="PHP domain-like"/>
    <property type="match status" value="1"/>
</dbReference>
<evidence type="ECO:0000256" key="2">
    <source>
        <dbReference type="ARBA" id="ARBA00013064"/>
    </source>
</evidence>
<dbReference type="GO" id="GO:0004725">
    <property type="term" value="F:protein tyrosine phosphatase activity"/>
    <property type="evidence" value="ECO:0007669"/>
    <property type="project" value="UniProtKB-EC"/>
</dbReference>
<dbReference type="EMBL" id="QXXA01000010">
    <property type="protein sequence ID" value="NBI07182.1"/>
    <property type="molecule type" value="Genomic_DNA"/>
</dbReference>
<accession>A0A845R173</accession>
<keyword evidence="4" id="KW-0904">Protein phosphatase</keyword>
<dbReference type="PANTHER" id="PTHR39181">
    <property type="entry name" value="TYROSINE-PROTEIN PHOSPHATASE YWQE"/>
    <property type="match status" value="1"/>
</dbReference>
<keyword evidence="3" id="KW-0378">Hydrolase</keyword>
<proteinExistence type="inferred from homology"/>
<dbReference type="OrthoDB" id="9788539at2"/>
<protein>
    <recommendedName>
        <fullName evidence="2">protein-tyrosine-phosphatase</fullName>
        <ecNumber evidence="2">3.1.3.48</ecNumber>
    </recommendedName>
</protein>
<dbReference type="InterPro" id="IPR016667">
    <property type="entry name" value="Caps_polysacc_synth_CpsB/CapC"/>
</dbReference>
<comment type="catalytic activity">
    <reaction evidence="5">
        <text>O-phospho-L-tyrosyl-[protein] + H2O = L-tyrosyl-[protein] + phosphate</text>
        <dbReference type="Rhea" id="RHEA:10684"/>
        <dbReference type="Rhea" id="RHEA-COMP:10136"/>
        <dbReference type="Rhea" id="RHEA-COMP:20101"/>
        <dbReference type="ChEBI" id="CHEBI:15377"/>
        <dbReference type="ChEBI" id="CHEBI:43474"/>
        <dbReference type="ChEBI" id="CHEBI:46858"/>
        <dbReference type="ChEBI" id="CHEBI:61978"/>
        <dbReference type="EC" id="3.1.3.48"/>
    </reaction>
</comment>
<dbReference type="AlphaFoldDB" id="A0A845R173"/>
<evidence type="ECO:0000256" key="3">
    <source>
        <dbReference type="ARBA" id="ARBA00022801"/>
    </source>
</evidence>
<evidence type="ECO:0000256" key="5">
    <source>
        <dbReference type="ARBA" id="ARBA00051722"/>
    </source>
</evidence>
<evidence type="ECO:0000256" key="1">
    <source>
        <dbReference type="ARBA" id="ARBA00005750"/>
    </source>
</evidence>
<gene>
    <name evidence="6" type="ORF">D3Z33_09990</name>
</gene>
<dbReference type="GO" id="GO:0030145">
    <property type="term" value="F:manganese ion binding"/>
    <property type="evidence" value="ECO:0007669"/>
    <property type="project" value="InterPro"/>
</dbReference>
<dbReference type="EC" id="3.1.3.48" evidence="2"/>
<evidence type="ECO:0000256" key="4">
    <source>
        <dbReference type="ARBA" id="ARBA00022912"/>
    </source>
</evidence>
<dbReference type="Proteomes" id="UP000467132">
    <property type="component" value="Unassembled WGS sequence"/>
</dbReference>
<reference evidence="6 7" key="1">
    <citation type="submission" date="2018-08" db="EMBL/GenBank/DDBJ databases">
        <title>Murine metabolic-syndrome-specific gut microbial biobank.</title>
        <authorList>
            <person name="Liu C."/>
        </authorList>
    </citation>
    <scope>NUCLEOTIDE SEQUENCE [LARGE SCALE GENOMIC DNA]</scope>
    <source>
        <strain evidence="6 7">583</strain>
    </source>
</reference>
<sequence length="262" mass="30115">MIDIHSHILPFVDDGAKDMETSIEMAKIAAEEGIKYIFATSHYIENEGYNDKKSNKEILDKLNKEISQRNIDIKVLLGHEVYISPNIIDLIEDEKISLLGNSSYLLMELPMAQIPIYLEDIIYELKLKGITPIIAHPERYREVKENPNILRRFIELGALMQVNLGSLIGYYGENIAKTSKILVSHNMIHFVGTDSHSLNRRPPRAKQAIKVLNKILPKEKVIDLIENNPMKIVNNIEIEANETMEYKEKKGFKSILKNMFKK</sequence>
<evidence type="ECO:0000313" key="7">
    <source>
        <dbReference type="Proteomes" id="UP000467132"/>
    </source>
</evidence>
<dbReference type="Gene3D" id="3.20.20.140">
    <property type="entry name" value="Metal-dependent hydrolases"/>
    <property type="match status" value="1"/>
</dbReference>
<keyword evidence="7" id="KW-1185">Reference proteome</keyword>
<comment type="similarity">
    <text evidence="1">Belongs to the metallo-dependent hydrolases superfamily. CpsB/CapC family.</text>
</comment>
<dbReference type="Pfam" id="PF19567">
    <property type="entry name" value="CpsB_CapC"/>
    <property type="match status" value="1"/>
</dbReference>
<comment type="caution">
    <text evidence="6">The sequence shown here is derived from an EMBL/GenBank/DDBJ whole genome shotgun (WGS) entry which is preliminary data.</text>
</comment>
<dbReference type="InterPro" id="IPR016195">
    <property type="entry name" value="Pol/histidinol_Pase-like"/>
</dbReference>
<name>A0A845R173_9CLOT</name>